<gene>
    <name evidence="1" type="ORF">Bca52824_012116</name>
</gene>
<dbReference type="AlphaFoldDB" id="A0A8X7VVH0"/>
<dbReference type="OrthoDB" id="1084977at2759"/>
<sequence>MQPLASLKKVNLNFSYKLKELPDLSKATNLEMLTLIQCTSLLDFPSFILDLQKLETLRVWGCKNLRVVPMNINSASSYCSGFRNFPDISMNNYGGGVEIEEVTPSFNLRADRPRYHRSLWSDAFIRKRRRDINLSCIDIKEIPNYVRGIRQLHTLFIKNCRYLVSVTGLPPSLKCLHVENCVSLERVALPIVFQEVIKELIFHNCLKLDEESRRAIIQYRDAKYVCLPGTDIPAEFTHKATGNCITISSGTFFASARFKACLLLSPINDGYGQLHITCYIRSKENVLINEINHLHLTSDDSPLILMDHLFIIRGNLIGQQNRFSEVDETMSEILFEFRSWSKYQIIACGVRILREEDENRITEMYDDFSIGDFEAEDVKVSQVKNIKSSGYTSCWSWLMRPCSGGL</sequence>
<accession>A0A8X7VVH0</accession>
<dbReference type="InterPro" id="IPR044974">
    <property type="entry name" value="Disease_R_plants"/>
</dbReference>
<evidence type="ECO:0008006" key="3">
    <source>
        <dbReference type="Google" id="ProtNLM"/>
    </source>
</evidence>
<dbReference type="EMBL" id="JAAMPC010000003">
    <property type="protein sequence ID" value="KAG2318903.1"/>
    <property type="molecule type" value="Genomic_DNA"/>
</dbReference>
<organism evidence="1 2">
    <name type="scientific">Brassica carinata</name>
    <name type="common">Ethiopian mustard</name>
    <name type="synonym">Abyssinian cabbage</name>
    <dbReference type="NCBI Taxonomy" id="52824"/>
    <lineage>
        <taxon>Eukaryota</taxon>
        <taxon>Viridiplantae</taxon>
        <taxon>Streptophyta</taxon>
        <taxon>Embryophyta</taxon>
        <taxon>Tracheophyta</taxon>
        <taxon>Spermatophyta</taxon>
        <taxon>Magnoliopsida</taxon>
        <taxon>eudicotyledons</taxon>
        <taxon>Gunneridae</taxon>
        <taxon>Pentapetalae</taxon>
        <taxon>rosids</taxon>
        <taxon>malvids</taxon>
        <taxon>Brassicales</taxon>
        <taxon>Brassicaceae</taxon>
        <taxon>Brassiceae</taxon>
        <taxon>Brassica</taxon>
    </lineage>
</organism>
<comment type="caution">
    <text evidence="1">The sequence shown here is derived from an EMBL/GenBank/DDBJ whole genome shotgun (WGS) entry which is preliminary data.</text>
</comment>
<protein>
    <recommendedName>
        <fullName evidence="3">Disease resistance protein</fullName>
    </recommendedName>
</protein>
<proteinExistence type="predicted"/>
<dbReference type="PANTHER" id="PTHR11017:SF572">
    <property type="entry name" value="TIR DOMAIN-CONTAINING PROTEIN"/>
    <property type="match status" value="1"/>
</dbReference>
<dbReference type="Proteomes" id="UP000886595">
    <property type="component" value="Unassembled WGS sequence"/>
</dbReference>
<evidence type="ECO:0000313" key="1">
    <source>
        <dbReference type="EMBL" id="KAG2318903.1"/>
    </source>
</evidence>
<dbReference type="Gene3D" id="3.80.10.10">
    <property type="entry name" value="Ribonuclease Inhibitor"/>
    <property type="match status" value="2"/>
</dbReference>
<reference evidence="1 2" key="1">
    <citation type="submission" date="2020-02" db="EMBL/GenBank/DDBJ databases">
        <authorList>
            <person name="Ma Q."/>
            <person name="Huang Y."/>
            <person name="Song X."/>
            <person name="Pei D."/>
        </authorList>
    </citation>
    <scope>NUCLEOTIDE SEQUENCE [LARGE SCALE GENOMIC DNA]</scope>
    <source>
        <strain evidence="1">Sxm20200214</strain>
        <tissue evidence="1">Leaf</tissue>
    </source>
</reference>
<dbReference type="SUPFAM" id="SSF52058">
    <property type="entry name" value="L domain-like"/>
    <property type="match status" value="1"/>
</dbReference>
<name>A0A8X7VVH0_BRACI</name>
<keyword evidence="2" id="KW-1185">Reference proteome</keyword>
<evidence type="ECO:0000313" key="2">
    <source>
        <dbReference type="Proteomes" id="UP000886595"/>
    </source>
</evidence>
<dbReference type="GO" id="GO:0006952">
    <property type="term" value="P:defense response"/>
    <property type="evidence" value="ECO:0007669"/>
    <property type="project" value="InterPro"/>
</dbReference>
<dbReference type="InterPro" id="IPR032675">
    <property type="entry name" value="LRR_dom_sf"/>
</dbReference>
<dbReference type="PANTHER" id="PTHR11017">
    <property type="entry name" value="LEUCINE-RICH REPEAT-CONTAINING PROTEIN"/>
    <property type="match status" value="1"/>
</dbReference>